<evidence type="ECO:0008006" key="4">
    <source>
        <dbReference type="Google" id="ProtNLM"/>
    </source>
</evidence>
<feature type="chain" id="PRO_5019402988" description="Hydrophobin" evidence="1">
    <location>
        <begin position="20"/>
        <end position="98"/>
    </location>
</feature>
<dbReference type="EMBL" id="NHTK01005873">
    <property type="protein sequence ID" value="PPQ72376.1"/>
    <property type="molecule type" value="Genomic_DNA"/>
</dbReference>
<gene>
    <name evidence="2" type="ORF">CVT24_002076</name>
</gene>
<name>A0A409W1J5_9AGAR</name>
<dbReference type="AlphaFoldDB" id="A0A409W1J5"/>
<sequence>MAKILSTLIFAAVVSVANAQIIPLGELCSGIAGPIYGTCTSGTICCAVGPDRSLCAAVSSCPSQFVPVNGLCSGIAGPSPYPCWPGTTCCNISPDNSV</sequence>
<feature type="signal peptide" evidence="1">
    <location>
        <begin position="1"/>
        <end position="19"/>
    </location>
</feature>
<keyword evidence="3" id="KW-1185">Reference proteome</keyword>
<evidence type="ECO:0000313" key="3">
    <source>
        <dbReference type="Proteomes" id="UP000284842"/>
    </source>
</evidence>
<dbReference type="InParanoid" id="A0A409W1J5"/>
<evidence type="ECO:0000313" key="2">
    <source>
        <dbReference type="EMBL" id="PPQ72376.1"/>
    </source>
</evidence>
<organism evidence="2 3">
    <name type="scientific">Panaeolus cyanescens</name>
    <dbReference type="NCBI Taxonomy" id="181874"/>
    <lineage>
        <taxon>Eukaryota</taxon>
        <taxon>Fungi</taxon>
        <taxon>Dikarya</taxon>
        <taxon>Basidiomycota</taxon>
        <taxon>Agaricomycotina</taxon>
        <taxon>Agaricomycetes</taxon>
        <taxon>Agaricomycetidae</taxon>
        <taxon>Agaricales</taxon>
        <taxon>Agaricineae</taxon>
        <taxon>Galeropsidaceae</taxon>
        <taxon>Panaeolus</taxon>
    </lineage>
</organism>
<dbReference type="OrthoDB" id="2881139at2759"/>
<keyword evidence="1" id="KW-0732">Signal</keyword>
<evidence type="ECO:0000256" key="1">
    <source>
        <dbReference type="SAM" id="SignalP"/>
    </source>
</evidence>
<accession>A0A409W1J5</accession>
<comment type="caution">
    <text evidence="2">The sequence shown here is derived from an EMBL/GenBank/DDBJ whole genome shotgun (WGS) entry which is preliminary data.</text>
</comment>
<reference evidence="2 3" key="1">
    <citation type="journal article" date="2018" name="Evol. Lett.">
        <title>Horizontal gene cluster transfer increased hallucinogenic mushroom diversity.</title>
        <authorList>
            <person name="Reynolds H.T."/>
            <person name="Vijayakumar V."/>
            <person name="Gluck-Thaler E."/>
            <person name="Korotkin H.B."/>
            <person name="Matheny P.B."/>
            <person name="Slot J.C."/>
        </authorList>
    </citation>
    <scope>NUCLEOTIDE SEQUENCE [LARGE SCALE GENOMIC DNA]</scope>
    <source>
        <strain evidence="2 3">2629</strain>
    </source>
</reference>
<protein>
    <recommendedName>
        <fullName evidence="4">Hydrophobin</fullName>
    </recommendedName>
</protein>
<dbReference type="Proteomes" id="UP000284842">
    <property type="component" value="Unassembled WGS sequence"/>
</dbReference>
<proteinExistence type="predicted"/>